<evidence type="ECO:0000256" key="1">
    <source>
        <dbReference type="ARBA" id="ARBA00022723"/>
    </source>
</evidence>
<sequence>MAEAAAKSVLGTISRGHLECPICCCRFTDPKILDCLHSFCLKCLDKLIRGQPPGTNEIICPVCRRGTAVPDTGLQGLPNCFFLSSLVDEFNKQERLLGDAPADTRTCEQCDDGLEAVSWCLDCDGNICQKCLDMHRKMKSTKKHRIVNLDQSRRHEPLMELRKKDYPQCNKHAHHELCFYCETCKTLACGKCAALDHRTAEHEYREVADAMRSYRQDVGEILQSFDKSREEFKVADNSLTHARNRLKIKVARACTDITTKEEEEIAKIRNKSRHLRDKVTQIGKERDDKFDEVQKSNRDKIERAEQIVATVNDLMQQADDFELLDLKPKVMHNLEFQDELEFEQAQHDLSFIGVKCQDVVADTDLGEVHQEENWQLKEEFGEKGDEDGQFQCAAGVACLSNGDIAVTDIIKHQLMMFTSTGEYKTIIGQERLKKPQGVAAASDDLLLVTDDEIHVKVFDSSLEFIRQFAPSQNEEDDDTDSWLTGIAGDQGNRIAVADSGRKVISLHNFNGSLITTMPYDVYDSFGVIALNERVIFANFFESKLICTTYTGDEVFNVNTLLDGEPVGPWGVCCDDAGDIYVSVGLQGGGGEVHHYSPAGVFIGRVVCGLHSPCGLTFTPSGDLVVADEVSVKILQRV</sequence>
<accession>A0A913ZPH7</accession>
<dbReference type="Pfam" id="PF00097">
    <property type="entry name" value="zf-C3HC4"/>
    <property type="match status" value="1"/>
</dbReference>
<dbReference type="SUPFAM" id="SSF57845">
    <property type="entry name" value="B-box zinc-binding domain"/>
    <property type="match status" value="1"/>
</dbReference>
<protein>
    <submittedName>
        <fullName evidence="9">Uncharacterized protein</fullName>
    </submittedName>
</protein>
<keyword evidence="1" id="KW-0479">Metal-binding</keyword>
<dbReference type="CDD" id="cd05819">
    <property type="entry name" value="NHL"/>
    <property type="match status" value="1"/>
</dbReference>
<dbReference type="InterPro" id="IPR018957">
    <property type="entry name" value="Znf_C3HC4_RING-type"/>
</dbReference>
<feature type="repeat" description="NHL" evidence="6">
    <location>
        <begin position="377"/>
        <end position="420"/>
    </location>
</feature>
<dbReference type="Gene3D" id="3.30.160.60">
    <property type="entry name" value="Classic Zinc Finger"/>
    <property type="match status" value="1"/>
</dbReference>
<dbReference type="EnsemblMetazoa" id="XM_038197704.1">
    <property type="protein sequence ID" value="XP_038053632.1"/>
    <property type="gene ID" value="LOC119726088"/>
</dbReference>
<evidence type="ECO:0000313" key="10">
    <source>
        <dbReference type="Proteomes" id="UP000887568"/>
    </source>
</evidence>
<dbReference type="SMART" id="SM00336">
    <property type="entry name" value="BBOX"/>
    <property type="match status" value="2"/>
</dbReference>
<evidence type="ECO:0000259" key="7">
    <source>
        <dbReference type="PROSITE" id="PS50089"/>
    </source>
</evidence>
<dbReference type="InterPro" id="IPR000315">
    <property type="entry name" value="Znf_B-box"/>
</dbReference>
<evidence type="ECO:0000259" key="8">
    <source>
        <dbReference type="PROSITE" id="PS50119"/>
    </source>
</evidence>
<evidence type="ECO:0000256" key="3">
    <source>
        <dbReference type="ARBA" id="ARBA00022771"/>
    </source>
</evidence>
<dbReference type="InterPro" id="IPR013083">
    <property type="entry name" value="Znf_RING/FYVE/PHD"/>
</dbReference>
<dbReference type="GeneID" id="119726088"/>
<dbReference type="OrthoDB" id="6097561at2759"/>
<dbReference type="InterPro" id="IPR047153">
    <property type="entry name" value="TRIM45/56/19-like"/>
</dbReference>
<reference evidence="9" key="1">
    <citation type="submission" date="2022-11" db="UniProtKB">
        <authorList>
            <consortium name="EnsemblMetazoa"/>
        </authorList>
    </citation>
    <scope>IDENTIFICATION</scope>
</reference>
<dbReference type="OMA" id="HAHHELC"/>
<dbReference type="Gene3D" id="3.30.40.10">
    <property type="entry name" value="Zinc/RING finger domain, C3HC4 (zinc finger)"/>
    <property type="match status" value="1"/>
</dbReference>
<evidence type="ECO:0000256" key="2">
    <source>
        <dbReference type="ARBA" id="ARBA00022737"/>
    </source>
</evidence>
<dbReference type="InterPro" id="IPR001258">
    <property type="entry name" value="NHL_repeat"/>
</dbReference>
<evidence type="ECO:0000256" key="6">
    <source>
        <dbReference type="PROSITE-ProRule" id="PRU00504"/>
    </source>
</evidence>
<feature type="domain" description="B box-type" evidence="8">
    <location>
        <begin position="164"/>
        <end position="207"/>
    </location>
</feature>
<dbReference type="Pfam" id="PF00643">
    <property type="entry name" value="zf-B_box"/>
    <property type="match status" value="1"/>
</dbReference>
<dbReference type="Gene3D" id="2.120.10.30">
    <property type="entry name" value="TolB, C-terminal domain"/>
    <property type="match status" value="1"/>
</dbReference>
<dbReference type="InterPro" id="IPR001841">
    <property type="entry name" value="Znf_RING"/>
</dbReference>
<dbReference type="PANTHER" id="PTHR25462:SF296">
    <property type="entry name" value="MEIOTIC P26, ISOFORM F"/>
    <property type="match status" value="1"/>
</dbReference>
<dbReference type="PROSITE" id="PS51125">
    <property type="entry name" value="NHL"/>
    <property type="match status" value="1"/>
</dbReference>
<dbReference type="AlphaFoldDB" id="A0A913ZPH7"/>
<proteinExistence type="predicted"/>
<keyword evidence="2" id="KW-0677">Repeat</keyword>
<dbReference type="SUPFAM" id="SSF57850">
    <property type="entry name" value="RING/U-box"/>
    <property type="match status" value="1"/>
</dbReference>
<keyword evidence="4" id="KW-0862">Zinc</keyword>
<dbReference type="Proteomes" id="UP000887568">
    <property type="component" value="Unplaced"/>
</dbReference>
<dbReference type="SMART" id="SM00184">
    <property type="entry name" value="RING"/>
    <property type="match status" value="1"/>
</dbReference>
<keyword evidence="10" id="KW-1185">Reference proteome</keyword>
<dbReference type="RefSeq" id="XP_038053632.1">
    <property type="nucleotide sequence ID" value="XM_038197704.1"/>
</dbReference>
<dbReference type="InterPro" id="IPR017907">
    <property type="entry name" value="Znf_RING_CS"/>
</dbReference>
<dbReference type="PANTHER" id="PTHR25462">
    <property type="entry name" value="BONUS, ISOFORM C-RELATED"/>
    <property type="match status" value="1"/>
</dbReference>
<dbReference type="Gene3D" id="4.10.830.40">
    <property type="match status" value="1"/>
</dbReference>
<evidence type="ECO:0000256" key="5">
    <source>
        <dbReference type="PROSITE-ProRule" id="PRU00024"/>
    </source>
</evidence>
<dbReference type="CDD" id="cd19757">
    <property type="entry name" value="Bbox1"/>
    <property type="match status" value="1"/>
</dbReference>
<dbReference type="PROSITE" id="PS50089">
    <property type="entry name" value="ZF_RING_2"/>
    <property type="match status" value="1"/>
</dbReference>
<keyword evidence="3 5" id="KW-0863">Zinc-finger</keyword>
<evidence type="ECO:0000256" key="4">
    <source>
        <dbReference type="ARBA" id="ARBA00022833"/>
    </source>
</evidence>
<dbReference type="InterPro" id="IPR011042">
    <property type="entry name" value="6-blade_b-propeller_TolB-like"/>
</dbReference>
<dbReference type="GO" id="GO:0008270">
    <property type="term" value="F:zinc ion binding"/>
    <property type="evidence" value="ECO:0007669"/>
    <property type="project" value="UniProtKB-KW"/>
</dbReference>
<name>A0A913ZPH7_PATMI</name>
<feature type="domain" description="RING-type" evidence="7">
    <location>
        <begin position="20"/>
        <end position="64"/>
    </location>
</feature>
<evidence type="ECO:0000313" key="9">
    <source>
        <dbReference type="EnsemblMetazoa" id="XP_038053632.1"/>
    </source>
</evidence>
<organism evidence="9 10">
    <name type="scientific">Patiria miniata</name>
    <name type="common">Bat star</name>
    <name type="synonym">Asterina miniata</name>
    <dbReference type="NCBI Taxonomy" id="46514"/>
    <lineage>
        <taxon>Eukaryota</taxon>
        <taxon>Metazoa</taxon>
        <taxon>Echinodermata</taxon>
        <taxon>Eleutherozoa</taxon>
        <taxon>Asterozoa</taxon>
        <taxon>Asteroidea</taxon>
        <taxon>Valvatacea</taxon>
        <taxon>Valvatida</taxon>
        <taxon>Asterinidae</taxon>
        <taxon>Patiria</taxon>
    </lineage>
</organism>
<dbReference type="PROSITE" id="PS00518">
    <property type="entry name" value="ZF_RING_1"/>
    <property type="match status" value="1"/>
</dbReference>
<feature type="domain" description="B box-type" evidence="8">
    <location>
        <begin position="102"/>
        <end position="149"/>
    </location>
</feature>
<dbReference type="SUPFAM" id="SSF101898">
    <property type="entry name" value="NHL repeat"/>
    <property type="match status" value="1"/>
</dbReference>
<dbReference type="PROSITE" id="PS50119">
    <property type="entry name" value="ZF_BBOX"/>
    <property type="match status" value="2"/>
</dbReference>